<protein>
    <submittedName>
        <fullName evidence="2">Uncharacterized protein</fullName>
    </submittedName>
</protein>
<evidence type="ECO:0000313" key="3">
    <source>
        <dbReference type="Proteomes" id="UP000654370"/>
    </source>
</evidence>
<comment type="caution">
    <text evidence="2">The sequence shown here is derived from an EMBL/GenBank/DDBJ whole genome shotgun (WGS) entry which is preliminary data.</text>
</comment>
<organism evidence="2 3">
    <name type="scientific">Mortierella isabellina</name>
    <name type="common">Filamentous fungus</name>
    <name type="synonym">Umbelopsis isabellina</name>
    <dbReference type="NCBI Taxonomy" id="91625"/>
    <lineage>
        <taxon>Eukaryota</taxon>
        <taxon>Fungi</taxon>
        <taxon>Fungi incertae sedis</taxon>
        <taxon>Mucoromycota</taxon>
        <taxon>Mucoromycotina</taxon>
        <taxon>Umbelopsidomycetes</taxon>
        <taxon>Umbelopsidales</taxon>
        <taxon>Umbelopsidaceae</taxon>
        <taxon>Umbelopsis</taxon>
    </lineage>
</organism>
<dbReference type="Proteomes" id="UP000654370">
    <property type="component" value="Unassembled WGS sequence"/>
</dbReference>
<accession>A0A8H7PN64</accession>
<proteinExistence type="predicted"/>
<evidence type="ECO:0000256" key="1">
    <source>
        <dbReference type="SAM" id="Phobius"/>
    </source>
</evidence>
<feature type="transmembrane region" description="Helical" evidence="1">
    <location>
        <begin position="82"/>
        <end position="103"/>
    </location>
</feature>
<feature type="transmembrane region" description="Helical" evidence="1">
    <location>
        <begin position="249"/>
        <end position="273"/>
    </location>
</feature>
<keyword evidence="1" id="KW-1133">Transmembrane helix</keyword>
<reference evidence="2" key="1">
    <citation type="submission" date="2020-12" db="EMBL/GenBank/DDBJ databases">
        <title>Metabolic potential, ecology and presence of endohyphal bacteria is reflected in genomic diversity of Mucoromycotina.</title>
        <authorList>
            <person name="Muszewska A."/>
            <person name="Okrasinska A."/>
            <person name="Steczkiewicz K."/>
            <person name="Drgas O."/>
            <person name="Orlowska M."/>
            <person name="Perlinska-Lenart U."/>
            <person name="Aleksandrzak-Piekarczyk T."/>
            <person name="Szatraj K."/>
            <person name="Zielenkiewicz U."/>
            <person name="Pilsyk S."/>
            <person name="Malc E."/>
            <person name="Mieczkowski P."/>
            <person name="Kruszewska J.S."/>
            <person name="Biernat P."/>
            <person name="Pawlowska J."/>
        </authorList>
    </citation>
    <scope>NUCLEOTIDE SEQUENCE</scope>
    <source>
        <strain evidence="2">WA0000067209</strain>
    </source>
</reference>
<feature type="transmembrane region" description="Helical" evidence="1">
    <location>
        <begin position="36"/>
        <end position="61"/>
    </location>
</feature>
<sequence>MDVLNSASTFWRTCDPNGQNCHCDWRLSLYSCAETIPIGIIFKIQVIWAALVSVLAALLLLHRLRQGQRLFDTRRGYMRPQPVESMVVFAFIFNTLRMIHSIIILKGYDENYIFRSFLFEIPWQFGFGAFAAYLWGIGTTVFDSETVIEGGWRLSPAAISKIGFSFLFTPMLTNNICSIASGAFAQQGDAYKADIFARLLYAFWTFYCTALAVCVIYSGVRLMKLLGQHLEMIGSGKRYDQVKHGRMKVCWIMSVTGLCLICFAVILCSYAIWRPQIMSNTAANITWSVLWNFAGPTATLLIEVALFIDPRMFGGPTFSASGSSAERNTEAGFGSSFTATDQNKSAIPLSWIKEQDDTKRSSAQSSRIYNNSAISDSTLLIHQAPYSQATVFSATPFKDRIRLVPV</sequence>
<feature type="transmembrane region" description="Helical" evidence="1">
    <location>
        <begin position="162"/>
        <end position="183"/>
    </location>
</feature>
<dbReference type="EMBL" id="JAEPQZ010000010">
    <property type="protein sequence ID" value="KAG2176251.1"/>
    <property type="molecule type" value="Genomic_DNA"/>
</dbReference>
<feature type="transmembrane region" description="Helical" evidence="1">
    <location>
        <begin position="195"/>
        <end position="220"/>
    </location>
</feature>
<gene>
    <name evidence="2" type="ORF">INT43_005485</name>
</gene>
<feature type="transmembrane region" description="Helical" evidence="1">
    <location>
        <begin position="123"/>
        <end position="142"/>
    </location>
</feature>
<dbReference type="AlphaFoldDB" id="A0A8H7PN64"/>
<dbReference type="OrthoDB" id="2131431at2759"/>
<evidence type="ECO:0000313" key="2">
    <source>
        <dbReference type="EMBL" id="KAG2176251.1"/>
    </source>
</evidence>
<keyword evidence="1" id="KW-0472">Membrane</keyword>
<keyword evidence="1" id="KW-0812">Transmembrane</keyword>
<name>A0A8H7PN64_MORIS</name>
<feature type="transmembrane region" description="Helical" evidence="1">
    <location>
        <begin position="285"/>
        <end position="308"/>
    </location>
</feature>
<keyword evidence="3" id="KW-1185">Reference proteome</keyword>